<dbReference type="InterPro" id="IPR011251">
    <property type="entry name" value="Luciferase-like_dom"/>
</dbReference>
<gene>
    <name evidence="5" type="ORF">HH212_17055</name>
</gene>
<dbReference type="InterPro" id="IPR024011">
    <property type="entry name" value="Biosynth_lucif-like_mOase_dom"/>
</dbReference>
<evidence type="ECO:0000313" key="6">
    <source>
        <dbReference type="Proteomes" id="UP000502415"/>
    </source>
</evidence>
<dbReference type="Gene3D" id="3.30.300.30">
    <property type="match status" value="1"/>
</dbReference>
<dbReference type="PROSITE" id="PS00012">
    <property type="entry name" value="PHOSPHOPANTETHEINE"/>
    <property type="match status" value="1"/>
</dbReference>
<dbReference type="InterPro" id="IPR000873">
    <property type="entry name" value="AMP-dep_synth/lig_dom"/>
</dbReference>
<evidence type="ECO:0000256" key="2">
    <source>
        <dbReference type="ARBA" id="ARBA00022450"/>
    </source>
</evidence>
<feature type="domain" description="Carrier" evidence="4">
    <location>
        <begin position="1386"/>
        <end position="1463"/>
    </location>
</feature>
<sequence length="1488" mass="158207">MQELIGRCRAEGVELEVRAGGLEVYFDDEPSAALLALLKQNKQQLVAFLEAAPTAGEGGAPVPRLRNGEALPLSFGQQRLWLVDQVDGGSPQYNLFNAFEFEGAFDEDTAQAAFDVLVARHEPLRTVFAEAGGVPCQVVRDEWTLELVRHDLGRLDAAARAPALAAAIAAEAVHVFDLARDLMLRVVCVRTGADSGVLMINVHHIAADGWSLAILVDEFVRLYRQFSGGEDAALAPLPLAYADYAAWQRDSLTGDALERHLAYWERHLHALPQVHDFPLDTPRSAQQSNRGASVAGRIGQEQLAALGTLAAGHGATLFMALHAVLSVVLARYCRSSDVVIGTPVANRGRAELETLVGFFANTLVLRTEVDADASFATHLERVRDINLDAQEHQDVPFELLVERLNPVRSRAHAPLFQVMFALNSVPAGTLALPGLTLRPLAPAAAAAKFDLGIGAVPAGGALDLRIDYNADLFDAATIERLLGHLLATVDAVTGDPHAPVARLRMSGEAELRALLAAPAAGATLPDGLTLHRLFEQQAAAQPEALAVECGADSVTYAELNRRANRLARHLRARGAGADMPVGVCVERSIGMVTALLAVLKAGAAYLPLDPGYPAARLRYMLEDSGATLVVTESHLAGMLGLAAGAALCLDQDAIQRMLDRTDGTDLAPLPGLPGAALAYVIYTSGSTGRPKGVMIEHRNVVHLLDAAASLTGGAGAVWLGLTAVSFDISVLEIFGALTSGARLVIAPEHSGQAGSALDFSLFYFASSAGADGADLYRLLLEGAKFADDNGFAAVWTPERHFAAFGGVFPNPAVTGAAVAAVTRRVQVRAGSCVLPLNDPLKVAEDWSVVDNLSNGRVGLAFASGWNPNDFVLAPDRFKTRHQVLFDGVDTFSAFWSGRPVRRVNGAGAAIDVKLYPAPVQAMPPIWITAAGHPDTFRSAGARGANVLTHLLGQTMGELAEKIGEYRQAWRAAGHPGKGKVSLMLHTFIADSDEQAMAEVRQPFKDYLATSLALINGMRAEVEGGDRMDTDAILELAVNRYFKSAALFGSSERCAAIIDELTAIGVDEIACLVDFGVPADTVLASLPKLAALKDSIGARPRGPAPAVGELIARHGVTHLQCTPSRAAMLLADEADRAALAGLHTMLVGGEACSAALAGQLAQATAASLHNMYGPTEATVWASSQTIGAGMDEVPLGIALAHYRLHVVDRFLELAPLGVPGELLISGAGVARGYLRRTELTAERFVEFQPDPAQPAVRAYRTGDLVRYRADGRLQFLGRIDHQVKLRGFRIELGEIEAQLMACSGVTAAAALVRDFGADDQRVVAYVAGRSLDGAALRTQLAQVLPGYMVPSEIVVMDALPQTANGKLDRNALPAPGVATEAAVARVAPSTPTERALAEVWTALLKVDPALVGAEANFFELGGHSLLLMRLAAEIRERFGVDLSIREVFELPTLAKLADRIDRQARQMEEAERFGRMQARSRDNEQEVVL</sequence>
<dbReference type="Pfam" id="PF00668">
    <property type="entry name" value="Condensation"/>
    <property type="match status" value="1"/>
</dbReference>
<accession>A0A7Z2ZTQ8</accession>
<dbReference type="Proteomes" id="UP000502415">
    <property type="component" value="Chromosome"/>
</dbReference>
<dbReference type="Gene3D" id="3.30.559.30">
    <property type="entry name" value="Nonribosomal peptide synthetase, condensation domain"/>
    <property type="match status" value="1"/>
</dbReference>
<evidence type="ECO:0000259" key="4">
    <source>
        <dbReference type="PROSITE" id="PS50075"/>
    </source>
</evidence>
<dbReference type="InterPro" id="IPR036661">
    <property type="entry name" value="Luciferase-like_sf"/>
</dbReference>
<dbReference type="InterPro" id="IPR023213">
    <property type="entry name" value="CAT-like_dom_sf"/>
</dbReference>
<dbReference type="InterPro" id="IPR042099">
    <property type="entry name" value="ANL_N_sf"/>
</dbReference>
<evidence type="ECO:0000256" key="1">
    <source>
        <dbReference type="ARBA" id="ARBA00001957"/>
    </source>
</evidence>
<dbReference type="RefSeq" id="WP_170203549.1">
    <property type="nucleotide sequence ID" value="NZ_CP051685.1"/>
</dbReference>
<dbReference type="Gene3D" id="3.40.50.12780">
    <property type="entry name" value="N-terminal domain of ligase-like"/>
    <property type="match status" value="1"/>
</dbReference>
<dbReference type="FunFam" id="1.10.1200.10:FF:000016">
    <property type="entry name" value="Non-ribosomal peptide synthase"/>
    <property type="match status" value="1"/>
</dbReference>
<dbReference type="InterPro" id="IPR001242">
    <property type="entry name" value="Condensation_dom"/>
</dbReference>
<dbReference type="Gene3D" id="3.40.50.980">
    <property type="match status" value="2"/>
</dbReference>
<dbReference type="GO" id="GO:0005737">
    <property type="term" value="C:cytoplasm"/>
    <property type="evidence" value="ECO:0007669"/>
    <property type="project" value="TreeGrafter"/>
</dbReference>
<reference evidence="5 6" key="1">
    <citation type="submission" date="2020-04" db="EMBL/GenBank/DDBJ databases">
        <title>Genome sequencing of novel species.</title>
        <authorList>
            <person name="Heo J."/>
            <person name="Kim S.-J."/>
            <person name="Kim J.-S."/>
            <person name="Hong S.-B."/>
            <person name="Kwon S.-W."/>
        </authorList>
    </citation>
    <scope>NUCLEOTIDE SEQUENCE [LARGE SCALE GENOMIC DNA]</scope>
    <source>
        <strain evidence="5 6">GN2-R2</strain>
    </source>
</reference>
<dbReference type="SMART" id="SM00823">
    <property type="entry name" value="PKS_PP"/>
    <property type="match status" value="1"/>
</dbReference>
<dbReference type="Pfam" id="PF00501">
    <property type="entry name" value="AMP-binding"/>
    <property type="match status" value="2"/>
</dbReference>
<dbReference type="InterPro" id="IPR045851">
    <property type="entry name" value="AMP-bd_C_sf"/>
</dbReference>
<dbReference type="GO" id="GO:0043041">
    <property type="term" value="P:amino acid activation for nonribosomal peptide biosynthetic process"/>
    <property type="evidence" value="ECO:0007669"/>
    <property type="project" value="TreeGrafter"/>
</dbReference>
<dbReference type="Pfam" id="PF00296">
    <property type="entry name" value="Bac_luciferase"/>
    <property type="match status" value="1"/>
</dbReference>
<dbReference type="SUPFAM" id="SSF47336">
    <property type="entry name" value="ACP-like"/>
    <property type="match status" value="1"/>
</dbReference>
<proteinExistence type="predicted"/>
<dbReference type="SUPFAM" id="SSF51679">
    <property type="entry name" value="Bacterial luciferase-like"/>
    <property type="match status" value="1"/>
</dbReference>
<dbReference type="PROSITE" id="PS50075">
    <property type="entry name" value="CARRIER"/>
    <property type="match status" value="1"/>
</dbReference>
<dbReference type="GO" id="GO:0031177">
    <property type="term" value="F:phosphopantetheine binding"/>
    <property type="evidence" value="ECO:0007669"/>
    <property type="project" value="InterPro"/>
</dbReference>
<evidence type="ECO:0000313" key="5">
    <source>
        <dbReference type="EMBL" id="QJE01525.1"/>
    </source>
</evidence>
<dbReference type="InterPro" id="IPR036736">
    <property type="entry name" value="ACP-like_sf"/>
</dbReference>
<dbReference type="Pfam" id="PF13193">
    <property type="entry name" value="AMP-binding_C"/>
    <property type="match status" value="1"/>
</dbReference>
<dbReference type="PANTHER" id="PTHR45527:SF1">
    <property type="entry name" value="FATTY ACID SYNTHASE"/>
    <property type="match status" value="1"/>
</dbReference>
<dbReference type="Gene3D" id="3.20.20.30">
    <property type="entry name" value="Luciferase-like domain"/>
    <property type="match status" value="1"/>
</dbReference>
<dbReference type="GO" id="GO:0044550">
    <property type="term" value="P:secondary metabolite biosynthetic process"/>
    <property type="evidence" value="ECO:0007669"/>
    <property type="project" value="TreeGrafter"/>
</dbReference>
<dbReference type="InterPro" id="IPR006162">
    <property type="entry name" value="Ppantetheine_attach_site"/>
</dbReference>
<dbReference type="KEGG" id="mfy:HH212_17055"/>
<dbReference type="FunFam" id="3.40.50.980:FF:000001">
    <property type="entry name" value="Non-ribosomal peptide synthetase"/>
    <property type="match status" value="1"/>
</dbReference>
<dbReference type="InterPro" id="IPR025110">
    <property type="entry name" value="AMP-bd_C"/>
</dbReference>
<name>A0A7Z2ZTQ8_9BURK</name>
<dbReference type="SUPFAM" id="SSF52777">
    <property type="entry name" value="CoA-dependent acyltransferases"/>
    <property type="match status" value="2"/>
</dbReference>
<protein>
    <submittedName>
        <fullName evidence="5">LLM class flavin-dependent oxidoreductase</fullName>
    </submittedName>
</protein>
<dbReference type="GO" id="GO:0072330">
    <property type="term" value="P:monocarboxylic acid biosynthetic process"/>
    <property type="evidence" value="ECO:0007669"/>
    <property type="project" value="UniProtKB-ARBA"/>
</dbReference>
<evidence type="ECO:0000256" key="3">
    <source>
        <dbReference type="ARBA" id="ARBA00022553"/>
    </source>
</evidence>
<dbReference type="Gene3D" id="1.10.1200.10">
    <property type="entry name" value="ACP-like"/>
    <property type="match status" value="1"/>
</dbReference>
<dbReference type="GO" id="GO:0016705">
    <property type="term" value="F:oxidoreductase activity, acting on paired donors, with incorporation or reduction of molecular oxygen"/>
    <property type="evidence" value="ECO:0007669"/>
    <property type="project" value="InterPro"/>
</dbReference>
<dbReference type="InterPro" id="IPR009081">
    <property type="entry name" value="PP-bd_ACP"/>
</dbReference>
<comment type="cofactor">
    <cofactor evidence="1">
        <name>pantetheine 4'-phosphate</name>
        <dbReference type="ChEBI" id="CHEBI:47942"/>
    </cofactor>
</comment>
<organism evidence="5 6">
    <name type="scientific">Massilia forsythiae</name>
    <dbReference type="NCBI Taxonomy" id="2728020"/>
    <lineage>
        <taxon>Bacteria</taxon>
        <taxon>Pseudomonadati</taxon>
        <taxon>Pseudomonadota</taxon>
        <taxon>Betaproteobacteria</taxon>
        <taxon>Burkholderiales</taxon>
        <taxon>Oxalobacteraceae</taxon>
        <taxon>Telluria group</taxon>
        <taxon>Massilia</taxon>
    </lineage>
</organism>
<keyword evidence="3" id="KW-0597">Phosphoprotein</keyword>
<dbReference type="Pfam" id="PF00550">
    <property type="entry name" value="PP-binding"/>
    <property type="match status" value="1"/>
</dbReference>
<dbReference type="EMBL" id="CP051685">
    <property type="protein sequence ID" value="QJE01525.1"/>
    <property type="molecule type" value="Genomic_DNA"/>
</dbReference>
<dbReference type="InterPro" id="IPR020845">
    <property type="entry name" value="AMP-binding_CS"/>
</dbReference>
<dbReference type="PROSITE" id="PS00455">
    <property type="entry name" value="AMP_BINDING"/>
    <property type="match status" value="1"/>
</dbReference>
<dbReference type="Gene3D" id="3.30.559.10">
    <property type="entry name" value="Chloramphenicol acetyltransferase-like domain"/>
    <property type="match status" value="1"/>
</dbReference>
<dbReference type="SUPFAM" id="SSF56801">
    <property type="entry name" value="Acetyl-CoA synthetase-like"/>
    <property type="match status" value="2"/>
</dbReference>
<dbReference type="PANTHER" id="PTHR45527">
    <property type="entry name" value="NONRIBOSOMAL PEPTIDE SYNTHETASE"/>
    <property type="match status" value="1"/>
</dbReference>
<dbReference type="FunFam" id="3.30.300.30:FF:000010">
    <property type="entry name" value="Enterobactin synthetase component F"/>
    <property type="match status" value="1"/>
</dbReference>
<keyword evidence="6" id="KW-1185">Reference proteome</keyword>
<dbReference type="CDD" id="cd19531">
    <property type="entry name" value="LCL_NRPS-like"/>
    <property type="match status" value="1"/>
</dbReference>
<dbReference type="NCBIfam" id="TIGR04020">
    <property type="entry name" value="seco_metab_LLM"/>
    <property type="match status" value="1"/>
</dbReference>
<keyword evidence="2" id="KW-0596">Phosphopantetheine</keyword>
<dbReference type="InterPro" id="IPR020806">
    <property type="entry name" value="PKS_PP-bd"/>
</dbReference>